<organism evidence="5 6">
    <name type="scientific">Cnuella takakiae</name>
    <dbReference type="NCBI Taxonomy" id="1302690"/>
    <lineage>
        <taxon>Bacteria</taxon>
        <taxon>Pseudomonadati</taxon>
        <taxon>Bacteroidota</taxon>
        <taxon>Chitinophagia</taxon>
        <taxon>Chitinophagales</taxon>
        <taxon>Chitinophagaceae</taxon>
        <taxon>Cnuella</taxon>
    </lineage>
</organism>
<dbReference type="RefSeq" id="WP_073042281.1">
    <property type="nucleotide sequence ID" value="NZ_FQUO01000006.1"/>
</dbReference>
<evidence type="ECO:0000256" key="2">
    <source>
        <dbReference type="ARBA" id="ARBA00022679"/>
    </source>
</evidence>
<gene>
    <name evidence="5" type="ORF">SAMN05444008_10685</name>
</gene>
<evidence type="ECO:0000256" key="1">
    <source>
        <dbReference type="ARBA" id="ARBA00010688"/>
    </source>
</evidence>
<keyword evidence="6" id="KW-1185">Reference proteome</keyword>
<dbReference type="AlphaFoldDB" id="A0A1M5A2Q9"/>
<dbReference type="STRING" id="1302690.BUE76_09605"/>
<dbReference type="PANTHER" id="PTHR43320">
    <property type="entry name" value="SUGAR KINASE"/>
    <property type="match status" value="1"/>
</dbReference>
<sequence>MQRILCFGELLLRLSPVLGGAWLQRNELPVFIGGAELNVATALARWEQPVSYCTALPDNYLTTEILEAVGAKGIDTAKVLRRGHRIGSYYLPQGADLKNAGVIYDRAYSSFWELKPGEINWDEVLEGVSWFHFTAISPALNETVAQVCAEGAKAAADRGITVSVDLNYRARLWQYGKHPADIMPSLVQYCDVVMGNIWAAEKMLGIPVAEGLVDEKEACLSQAGKTSRAIMERFPRCKQVANTFRFDAGSGVRYYATFYKDGQLYVAPEQYTDHVVDKIGSGDTFMAGLIYGNQKGKDAQAIIDFAAAAAFNKLFIKGDATTATVADIEKAYAY</sequence>
<dbReference type="SUPFAM" id="SSF53613">
    <property type="entry name" value="Ribokinase-like"/>
    <property type="match status" value="1"/>
</dbReference>
<proteinExistence type="inferred from homology"/>
<reference evidence="5 6" key="1">
    <citation type="submission" date="2016-11" db="EMBL/GenBank/DDBJ databases">
        <authorList>
            <person name="Jaros S."/>
            <person name="Januszkiewicz K."/>
            <person name="Wedrychowicz H."/>
        </authorList>
    </citation>
    <scope>NUCLEOTIDE SEQUENCE [LARGE SCALE GENOMIC DNA]</scope>
    <source>
        <strain evidence="5 6">DSM 26897</strain>
    </source>
</reference>
<accession>A0A1M5A2Q9</accession>
<comment type="similarity">
    <text evidence="1">Belongs to the carbohydrate kinase PfkB family.</text>
</comment>
<dbReference type="OrthoDB" id="9813569at2"/>
<dbReference type="InterPro" id="IPR052700">
    <property type="entry name" value="Carb_kinase_PfkB-like"/>
</dbReference>
<keyword evidence="3 5" id="KW-0418">Kinase</keyword>
<evidence type="ECO:0000313" key="5">
    <source>
        <dbReference type="EMBL" id="SHF24387.1"/>
    </source>
</evidence>
<evidence type="ECO:0000256" key="3">
    <source>
        <dbReference type="ARBA" id="ARBA00022777"/>
    </source>
</evidence>
<feature type="domain" description="Carbohydrate kinase PfkB" evidence="4">
    <location>
        <begin position="1"/>
        <end position="310"/>
    </location>
</feature>
<evidence type="ECO:0000313" key="6">
    <source>
        <dbReference type="Proteomes" id="UP000184368"/>
    </source>
</evidence>
<protein>
    <submittedName>
        <fullName evidence="5">2-dehydro-3-deoxygluconokinase</fullName>
    </submittedName>
</protein>
<dbReference type="Proteomes" id="UP000184368">
    <property type="component" value="Unassembled WGS sequence"/>
</dbReference>
<dbReference type="Pfam" id="PF00294">
    <property type="entry name" value="PfkB"/>
    <property type="match status" value="1"/>
</dbReference>
<keyword evidence="2" id="KW-0808">Transferase</keyword>
<name>A0A1M5A2Q9_9BACT</name>
<dbReference type="CDD" id="cd01166">
    <property type="entry name" value="KdgK"/>
    <property type="match status" value="1"/>
</dbReference>
<dbReference type="EMBL" id="FQUO01000006">
    <property type="protein sequence ID" value="SHF24387.1"/>
    <property type="molecule type" value="Genomic_DNA"/>
</dbReference>
<dbReference type="InterPro" id="IPR011611">
    <property type="entry name" value="PfkB_dom"/>
</dbReference>
<dbReference type="Gene3D" id="3.40.1190.20">
    <property type="match status" value="1"/>
</dbReference>
<dbReference type="InterPro" id="IPR029056">
    <property type="entry name" value="Ribokinase-like"/>
</dbReference>
<evidence type="ECO:0000259" key="4">
    <source>
        <dbReference type="Pfam" id="PF00294"/>
    </source>
</evidence>
<dbReference type="PANTHER" id="PTHR43320:SF2">
    <property type="entry name" value="2-DEHYDRO-3-DEOXYGLUCONOKINASE_2-DEHYDRO-3-DEOXYGALACTONOKINASE"/>
    <property type="match status" value="1"/>
</dbReference>
<dbReference type="GO" id="GO:0016301">
    <property type="term" value="F:kinase activity"/>
    <property type="evidence" value="ECO:0007669"/>
    <property type="project" value="UniProtKB-KW"/>
</dbReference>